<evidence type="ECO:0000313" key="6">
    <source>
        <dbReference type="EMBL" id="GJT22885.1"/>
    </source>
</evidence>
<keyword evidence="1" id="KW-0175">Coiled coil</keyword>
<accession>A0ABQ5C6Z9</accession>
<feature type="domain" description="Retroviral polymerase SH3-like" evidence="5">
    <location>
        <begin position="330"/>
        <end position="377"/>
    </location>
</feature>
<feature type="compositionally biased region" description="Acidic residues" evidence="2">
    <location>
        <begin position="751"/>
        <end position="761"/>
    </location>
</feature>
<proteinExistence type="predicted"/>
<evidence type="ECO:0000259" key="3">
    <source>
        <dbReference type="Pfam" id="PF07727"/>
    </source>
</evidence>
<dbReference type="EMBL" id="BQNB010014008">
    <property type="protein sequence ID" value="GJT22885.1"/>
    <property type="molecule type" value="Genomic_DNA"/>
</dbReference>
<comment type="caution">
    <text evidence="6">The sequence shown here is derived from an EMBL/GenBank/DDBJ whole genome shotgun (WGS) entry which is preliminary data.</text>
</comment>
<dbReference type="InterPro" id="IPR025724">
    <property type="entry name" value="GAG-pre-integrase_dom"/>
</dbReference>
<dbReference type="PANTHER" id="PTHR11439:SF509">
    <property type="entry name" value="RNA-DIRECTED DNA POLYMERASE"/>
    <property type="match status" value="1"/>
</dbReference>
<feature type="coiled-coil region" evidence="1">
    <location>
        <begin position="16"/>
        <end position="43"/>
    </location>
</feature>
<evidence type="ECO:0000313" key="7">
    <source>
        <dbReference type="Proteomes" id="UP001151760"/>
    </source>
</evidence>
<evidence type="ECO:0000259" key="5">
    <source>
        <dbReference type="Pfam" id="PF25597"/>
    </source>
</evidence>
<dbReference type="InterPro" id="IPR013103">
    <property type="entry name" value="RVT_2"/>
</dbReference>
<sequence length="803" mass="91269">MFNQMEAVIDQCFVDKNDFEIQIKQLRINNDQLLNQIMSQEIMHIAVNSVDILDVNKSSVNECCKCLKLETELLKNKNFVEKESMHIAVNSVDILDVNKSSVNECCKCLELETELFKNKDFIEKDVFDKLVKSYSTLEKHCISLELATQINQEIFQKENSGANQNAPTFNQLFKINELKAQSQEKDTVIMKLKEKIKSLSGKANTKCSTSASGSKPSIGVKCSIEFCDSDLEVAFRKHTCFIRNLDGVDLLKGSRGLNLYTLSLENLLQSSPICLLSKASKTKSWLWHRRLSHLNFDYITSLAKHGLVRGLPKLKYQKDHLYSACALDLGKLKPEADRGFLVGYAPAKKAFRIYNKRTRIIIETIHVHFDELTTMDSKQFSSGPGPKLLTPRTIIPTVIAPVVLTGTPSSTIIDQDAPSTSTSQTNQETPSLVISLNVEEANDIEVAHMDNNPYVYFPTPKPSSEESSSQELVPHPDRVMIITLKWIYKVKLDELGGMLKNKACLIARGYRQEEGIDFKESFAPISQLVDPENPNHVYKLKKALYGLKQAPQACRPDLVFVVCMCSQYQAKSTEKHLHAVKQIFRYLRGTINIGLWYSKDSCIALTSFADADYVGCQDTRKCTSGSMQLLGNRLEQVENGVVEMYFVRTEYQVAGIFTKPLARERLEFLINKLGMRRIKFLGHDLLYVHAKASVYVATQLVLSIQISVKNSRTFKSVLFNEDDSNDDGGDNDSESGRTEFDEDENHNLNQNDDDIEDEYEDEYVRTPSSYEYTDDENKHVEEEEYDRIDEELYKDVNVKLKDV</sequence>
<dbReference type="Pfam" id="PF07727">
    <property type="entry name" value="RVT_2"/>
    <property type="match status" value="1"/>
</dbReference>
<name>A0ABQ5C6Z9_9ASTR</name>
<reference evidence="6" key="1">
    <citation type="journal article" date="2022" name="Int. J. Mol. Sci.">
        <title>Draft Genome of Tanacetum Coccineum: Genomic Comparison of Closely Related Tanacetum-Family Plants.</title>
        <authorList>
            <person name="Yamashiro T."/>
            <person name="Shiraishi A."/>
            <person name="Nakayama K."/>
            <person name="Satake H."/>
        </authorList>
    </citation>
    <scope>NUCLEOTIDE SEQUENCE</scope>
</reference>
<gene>
    <name evidence="6" type="ORF">Tco_0892822</name>
</gene>
<dbReference type="PANTHER" id="PTHR11439">
    <property type="entry name" value="GAG-POL-RELATED RETROTRANSPOSON"/>
    <property type="match status" value="1"/>
</dbReference>
<evidence type="ECO:0000256" key="1">
    <source>
        <dbReference type="SAM" id="Coils"/>
    </source>
</evidence>
<feature type="region of interest" description="Disordered" evidence="2">
    <location>
        <begin position="719"/>
        <end position="786"/>
    </location>
</feature>
<dbReference type="InterPro" id="IPR057670">
    <property type="entry name" value="SH3_retrovirus"/>
</dbReference>
<organism evidence="6 7">
    <name type="scientific">Tanacetum coccineum</name>
    <dbReference type="NCBI Taxonomy" id="301880"/>
    <lineage>
        <taxon>Eukaryota</taxon>
        <taxon>Viridiplantae</taxon>
        <taxon>Streptophyta</taxon>
        <taxon>Embryophyta</taxon>
        <taxon>Tracheophyta</taxon>
        <taxon>Spermatophyta</taxon>
        <taxon>Magnoliopsida</taxon>
        <taxon>eudicotyledons</taxon>
        <taxon>Gunneridae</taxon>
        <taxon>Pentapetalae</taxon>
        <taxon>asterids</taxon>
        <taxon>campanulids</taxon>
        <taxon>Asterales</taxon>
        <taxon>Asteraceae</taxon>
        <taxon>Asteroideae</taxon>
        <taxon>Anthemideae</taxon>
        <taxon>Anthemidinae</taxon>
        <taxon>Tanacetum</taxon>
    </lineage>
</organism>
<keyword evidence="7" id="KW-1185">Reference proteome</keyword>
<dbReference type="Proteomes" id="UP001151760">
    <property type="component" value="Unassembled WGS sequence"/>
</dbReference>
<feature type="domain" description="GAG-pre-integrase" evidence="4">
    <location>
        <begin position="258"/>
        <end position="327"/>
    </location>
</feature>
<protein>
    <submittedName>
        <fullName evidence="6">Retrovirus-related pol polyprotein from transposon TNT 1-94</fullName>
    </submittedName>
</protein>
<evidence type="ECO:0000259" key="4">
    <source>
        <dbReference type="Pfam" id="PF13976"/>
    </source>
</evidence>
<evidence type="ECO:0000256" key="2">
    <source>
        <dbReference type="SAM" id="MobiDB-lite"/>
    </source>
</evidence>
<feature type="compositionally biased region" description="Acidic residues" evidence="2">
    <location>
        <begin position="720"/>
        <end position="733"/>
    </location>
</feature>
<dbReference type="Pfam" id="PF25597">
    <property type="entry name" value="SH3_retrovirus"/>
    <property type="match status" value="1"/>
</dbReference>
<feature type="domain" description="Reverse transcriptase Ty1/copia-type" evidence="3">
    <location>
        <begin position="471"/>
        <end position="528"/>
    </location>
</feature>
<dbReference type="Pfam" id="PF13976">
    <property type="entry name" value="gag_pre-integrs"/>
    <property type="match status" value="1"/>
</dbReference>
<reference evidence="6" key="2">
    <citation type="submission" date="2022-01" db="EMBL/GenBank/DDBJ databases">
        <authorList>
            <person name="Yamashiro T."/>
            <person name="Shiraishi A."/>
            <person name="Satake H."/>
            <person name="Nakayama K."/>
        </authorList>
    </citation>
    <scope>NUCLEOTIDE SEQUENCE</scope>
</reference>